<dbReference type="EMBL" id="JADFTS010000004">
    <property type="protein sequence ID" value="KAF9608758.1"/>
    <property type="molecule type" value="Genomic_DNA"/>
</dbReference>
<evidence type="ECO:0000256" key="6">
    <source>
        <dbReference type="SAM" id="MobiDB-lite"/>
    </source>
</evidence>
<dbReference type="Pfam" id="PF04770">
    <property type="entry name" value="ZF-HD_dimer"/>
    <property type="match status" value="1"/>
</dbReference>
<dbReference type="PANTHER" id="PTHR31948:SF162">
    <property type="entry name" value="MINI ZINC FINGER PROTEIN 2"/>
    <property type="match status" value="1"/>
</dbReference>
<dbReference type="GO" id="GO:0005737">
    <property type="term" value="C:cytoplasm"/>
    <property type="evidence" value="ECO:0007669"/>
    <property type="project" value="UniProtKB-SubCell"/>
</dbReference>
<evidence type="ECO:0000256" key="5">
    <source>
        <dbReference type="ARBA" id="ARBA00022833"/>
    </source>
</evidence>
<feature type="compositionally biased region" description="Low complexity" evidence="6">
    <location>
        <begin position="133"/>
        <end position="143"/>
    </location>
</feature>
<dbReference type="GO" id="GO:0000976">
    <property type="term" value="F:transcription cis-regulatory region binding"/>
    <property type="evidence" value="ECO:0007669"/>
    <property type="project" value="TreeGrafter"/>
</dbReference>
<accession>A0A835I427</accession>
<keyword evidence="9" id="KW-1185">Reference proteome</keyword>
<dbReference type="PANTHER" id="PTHR31948">
    <property type="entry name" value="ZINC-FINGER HOMEODOMAIN PROTEIN 2"/>
    <property type="match status" value="1"/>
</dbReference>
<comment type="caution">
    <text evidence="8">The sequence shown here is derived from an EMBL/GenBank/DDBJ whole genome shotgun (WGS) entry which is preliminary data.</text>
</comment>
<keyword evidence="3" id="KW-0479">Metal-binding</keyword>
<keyword evidence="4" id="KW-0863">Zinc-finger</keyword>
<dbReference type="GO" id="GO:0008270">
    <property type="term" value="F:zinc ion binding"/>
    <property type="evidence" value="ECO:0007669"/>
    <property type="project" value="UniProtKB-KW"/>
</dbReference>
<gene>
    <name evidence="8" type="ORF">IFM89_010890</name>
</gene>
<organism evidence="8 9">
    <name type="scientific">Coptis chinensis</name>
    <dbReference type="NCBI Taxonomy" id="261450"/>
    <lineage>
        <taxon>Eukaryota</taxon>
        <taxon>Viridiplantae</taxon>
        <taxon>Streptophyta</taxon>
        <taxon>Embryophyta</taxon>
        <taxon>Tracheophyta</taxon>
        <taxon>Spermatophyta</taxon>
        <taxon>Magnoliopsida</taxon>
        <taxon>Ranunculales</taxon>
        <taxon>Ranunculaceae</taxon>
        <taxon>Coptidoideae</taxon>
        <taxon>Coptis</taxon>
    </lineage>
</organism>
<evidence type="ECO:0000313" key="9">
    <source>
        <dbReference type="Proteomes" id="UP000631114"/>
    </source>
</evidence>
<reference evidence="8 9" key="1">
    <citation type="submission" date="2020-10" db="EMBL/GenBank/DDBJ databases">
        <title>The Coptis chinensis genome and diversification of protoberbering-type alkaloids.</title>
        <authorList>
            <person name="Wang B."/>
            <person name="Shu S."/>
            <person name="Song C."/>
            <person name="Liu Y."/>
        </authorList>
    </citation>
    <scope>NUCLEOTIDE SEQUENCE [LARGE SCALE GENOMIC DNA]</scope>
    <source>
        <strain evidence="8">HL-2020</strain>
        <tissue evidence="8">Leaf</tissue>
    </source>
</reference>
<dbReference type="AlphaFoldDB" id="A0A835I427"/>
<dbReference type="InterPro" id="IPR006456">
    <property type="entry name" value="ZF_HD_homeobox_Cys/His_dimer"/>
</dbReference>
<feature type="region of interest" description="Disordered" evidence="6">
    <location>
        <begin position="71"/>
        <end position="143"/>
    </location>
</feature>
<sequence>MEEEMINNEVYKECQKNHAAGLGKYVTDGCNEYVTDGSKGNGKFCQACGCHQSFHRKVSVQEKIRQDVIDLPENEIDHSDASNTNTRAVTLKGSKGSAKESTNKLYLIREEGDEAERTSKKSNQKETEDHANAKQSSSSKASY</sequence>
<evidence type="ECO:0000256" key="2">
    <source>
        <dbReference type="ARBA" id="ARBA00022490"/>
    </source>
</evidence>
<protein>
    <recommendedName>
        <fullName evidence="7">ZF-HD dimerization-type domain-containing protein</fullName>
    </recommendedName>
</protein>
<feature type="compositionally biased region" description="Basic and acidic residues" evidence="6">
    <location>
        <begin position="97"/>
        <end position="132"/>
    </location>
</feature>
<evidence type="ECO:0000256" key="3">
    <source>
        <dbReference type="ARBA" id="ARBA00022723"/>
    </source>
</evidence>
<evidence type="ECO:0000313" key="8">
    <source>
        <dbReference type="EMBL" id="KAF9608758.1"/>
    </source>
</evidence>
<proteinExistence type="predicted"/>
<dbReference type="Proteomes" id="UP000631114">
    <property type="component" value="Unassembled WGS sequence"/>
</dbReference>
<keyword evidence="5" id="KW-0862">Zinc</keyword>
<dbReference type="PROSITE" id="PS51523">
    <property type="entry name" value="ZF_HD_DIMER"/>
    <property type="match status" value="1"/>
</dbReference>
<evidence type="ECO:0000259" key="7">
    <source>
        <dbReference type="PROSITE" id="PS51523"/>
    </source>
</evidence>
<comment type="subcellular location">
    <subcellularLocation>
        <location evidence="1">Cytoplasm</location>
    </subcellularLocation>
</comment>
<feature type="domain" description="ZF-HD dimerization-type" evidence="7">
    <location>
        <begin position="11"/>
        <end position="58"/>
    </location>
</feature>
<dbReference type="NCBIfam" id="TIGR01566">
    <property type="entry name" value="ZF_HD_prot_N"/>
    <property type="match status" value="1"/>
</dbReference>
<dbReference type="GO" id="GO:0003700">
    <property type="term" value="F:DNA-binding transcription factor activity"/>
    <property type="evidence" value="ECO:0007669"/>
    <property type="project" value="TreeGrafter"/>
</dbReference>
<evidence type="ECO:0000256" key="4">
    <source>
        <dbReference type="ARBA" id="ARBA00022771"/>
    </source>
</evidence>
<dbReference type="OrthoDB" id="682018at2759"/>
<evidence type="ECO:0000256" key="1">
    <source>
        <dbReference type="ARBA" id="ARBA00004496"/>
    </source>
</evidence>
<keyword evidence="2" id="KW-0963">Cytoplasm</keyword>
<dbReference type="GO" id="GO:0050793">
    <property type="term" value="P:regulation of developmental process"/>
    <property type="evidence" value="ECO:0007669"/>
    <property type="project" value="TreeGrafter"/>
</dbReference>
<name>A0A835I427_9MAGN</name>
<dbReference type="GO" id="GO:0005634">
    <property type="term" value="C:nucleus"/>
    <property type="evidence" value="ECO:0007669"/>
    <property type="project" value="TreeGrafter"/>
</dbReference>